<evidence type="ECO:0000256" key="3">
    <source>
        <dbReference type="SAM" id="MobiDB-lite"/>
    </source>
</evidence>
<evidence type="ECO:0000256" key="1">
    <source>
        <dbReference type="ARBA" id="ARBA00005627"/>
    </source>
</evidence>
<dbReference type="PANTHER" id="PTHR10331">
    <property type="entry name" value="T COMPLEX PROTEIN 10"/>
    <property type="match status" value="1"/>
</dbReference>
<evidence type="ECO:0000259" key="4">
    <source>
        <dbReference type="Pfam" id="PF07202"/>
    </source>
</evidence>
<dbReference type="Pfam" id="PF07202">
    <property type="entry name" value="Tcp10_C"/>
    <property type="match status" value="2"/>
</dbReference>
<feature type="coiled-coil region" evidence="2">
    <location>
        <begin position="631"/>
        <end position="665"/>
    </location>
</feature>
<protein>
    <recommendedName>
        <fullName evidence="4">Centromere protein J C-terminal domain-containing protein</fullName>
    </recommendedName>
</protein>
<feature type="compositionally biased region" description="Polar residues" evidence="3">
    <location>
        <begin position="403"/>
        <end position="414"/>
    </location>
</feature>
<dbReference type="RefSeq" id="XP_067816965.1">
    <property type="nucleotide sequence ID" value="XM_067965901.1"/>
</dbReference>
<comment type="similarity">
    <text evidence="1">Belongs to the TCP10 family.</text>
</comment>
<dbReference type="Gene3D" id="2.60.450.20">
    <property type="match status" value="1"/>
</dbReference>
<dbReference type="AlphaFoldDB" id="A0A976FJ41"/>
<reference evidence="5 6" key="1">
    <citation type="journal article" date="2021" name="Genome Biol.">
        <title>AFLAP: assembly-free linkage analysis pipeline using k-mers from genome sequencing data.</title>
        <authorList>
            <person name="Fletcher K."/>
            <person name="Zhang L."/>
            <person name="Gil J."/>
            <person name="Han R."/>
            <person name="Cavanaugh K."/>
            <person name="Michelmore R."/>
        </authorList>
    </citation>
    <scope>NUCLEOTIDE SEQUENCE [LARGE SCALE GENOMIC DNA]</scope>
    <source>
        <strain evidence="5 6">SF5</strain>
    </source>
</reference>
<accession>A0A976FJ41</accession>
<dbReference type="InterPro" id="IPR009852">
    <property type="entry name" value="CENPJ_C_dom"/>
</dbReference>
<dbReference type="OrthoDB" id="10252174at2759"/>
<dbReference type="GeneID" id="94351572"/>
<feature type="region of interest" description="Disordered" evidence="3">
    <location>
        <begin position="357"/>
        <end position="382"/>
    </location>
</feature>
<organism evidence="5 6">
    <name type="scientific">Bremia lactucae</name>
    <name type="common">Lettuce downy mildew</name>
    <dbReference type="NCBI Taxonomy" id="4779"/>
    <lineage>
        <taxon>Eukaryota</taxon>
        <taxon>Sar</taxon>
        <taxon>Stramenopiles</taxon>
        <taxon>Oomycota</taxon>
        <taxon>Peronosporomycetes</taxon>
        <taxon>Peronosporales</taxon>
        <taxon>Peronosporaceae</taxon>
        <taxon>Bremia</taxon>
    </lineage>
</organism>
<evidence type="ECO:0000313" key="6">
    <source>
        <dbReference type="Proteomes" id="UP000294530"/>
    </source>
</evidence>
<feature type="domain" description="Centromere protein J C-terminal" evidence="4">
    <location>
        <begin position="852"/>
        <end position="885"/>
    </location>
</feature>
<proteinExistence type="inferred from homology"/>
<keyword evidence="6" id="KW-1185">Reference proteome</keyword>
<dbReference type="InterPro" id="IPR026581">
    <property type="entry name" value="TCP10L/CENPJ"/>
</dbReference>
<dbReference type="Proteomes" id="UP000294530">
    <property type="component" value="Unassembled WGS sequence"/>
</dbReference>
<name>A0A976FJ41_BRELC</name>
<sequence>MAPGRWETRAWRNDDAETWRLLSSSIDNVPVSASNVPFEELMARQISTSEEIDAKTKAICSAKVKKPFLKRGARGWWMQQPDITQKVAKHSLASKTEDVKALKSIETATQRPSAKQQQTQRLSLDMTPPAEILLVPASPQCLSPPASSIRRRQCDSQINTDDDLQDDAWKNASNCSMTSTDTMGLTRLRQSYVARQKHEADEMAEFEAIERDLAAEKEDYVKENQHANNVHGLPLDYEKLPCSAFVSEFNDYEVQQMEAVRSEPLDTAKLKDKHVFDDDDTELLKVDWMTDGEGLTEQLCSHFGYGIKYGNLPSDLSAVSFDDSVPWDDGLSFQPHGSLAHEQPSYAGNEQYDISNGFREKNTGINDIKHGMSSVESDEESIGTFEHNKLNISRMNEKDAGSSLGQQGAQNDEISSSSANSSEGDMSLSDAKSSNYKTIIAPPHVSLGQDVSVSQSRQKLHGAPRYLSTKTSLSKGISAPTTEQVASRTFGLEQSGGNVRESSQLLRQAPPAASEMVLPAVIEEKLNELEEEVKLYKFETCQLQERKKSFERQVKKLALEQDNFARYQQEQRVLLKQIWEQERNKMKKEEKLQKQQCMLRINATVAHAGCSEVELLKAQIAEMQLDATSRERDLKAGNDTLRQRVAILEKENLELRDEYTFLKQIRLEQWEEHKYLIKERQRAFDPAINCENTSMLGKQGDLCLEAAINGAGDRLLRRWSFFSKDGSGCDFDDEKQEISSSNHFYAADVSNPKRYSSDRAYSRSSSELKGVTVGNDIEYDSVIKSVPATNEGSESTEFKWAIPAEEVNKAIQNTGFSRGCVAEVARSSSLSENKRLSRETTFPNDRKEVLYTDGSKKTIYQDGTTKEIYANGRIVINFTNGDHKEVKHLRSILATVAHIHALQIYPDTGISVYYYDAAHTKLTTYPDDRKVYEFPNQQIETNLPDGTTEVQFADGTKKTIRPNGDEFSVFLDGTTMLEQPDGLREVTLLNRKKIRYFPDGQVACVTSNGVESRVSSDVELQQLL</sequence>
<dbReference type="EMBL" id="SHOA02000006">
    <property type="protein sequence ID" value="TDH67466.1"/>
    <property type="molecule type" value="Genomic_DNA"/>
</dbReference>
<dbReference type="KEGG" id="blac:94351572"/>
<gene>
    <name evidence="5" type="ORF">CCR75_007845</name>
</gene>
<dbReference type="InterPro" id="IPR047002">
    <property type="entry name" value="Tcp10_C_sf"/>
</dbReference>
<feature type="region of interest" description="Disordered" evidence="3">
    <location>
        <begin position="397"/>
        <end position="431"/>
    </location>
</feature>
<feature type="domain" description="Centromere protein J C-terminal" evidence="4">
    <location>
        <begin position="944"/>
        <end position="976"/>
    </location>
</feature>
<evidence type="ECO:0000256" key="2">
    <source>
        <dbReference type="SAM" id="Coils"/>
    </source>
</evidence>
<keyword evidence="2" id="KW-0175">Coiled coil</keyword>
<comment type="caution">
    <text evidence="5">The sequence shown here is derived from an EMBL/GenBank/DDBJ whole genome shotgun (WGS) entry which is preliminary data.</text>
</comment>
<feature type="compositionally biased region" description="Basic and acidic residues" evidence="3">
    <location>
        <begin position="358"/>
        <end position="370"/>
    </location>
</feature>
<dbReference type="PANTHER" id="PTHR10331:SF6">
    <property type="entry name" value="SPINDLE ASSEMBLY ABNORMAL 4"/>
    <property type="match status" value="1"/>
</dbReference>
<evidence type="ECO:0000313" key="5">
    <source>
        <dbReference type="EMBL" id="TDH67466.1"/>
    </source>
</evidence>